<evidence type="ECO:0000256" key="1">
    <source>
        <dbReference type="SAM" id="SignalP"/>
    </source>
</evidence>
<protein>
    <submittedName>
        <fullName evidence="3">Redoxin family protein</fullName>
    </submittedName>
</protein>
<dbReference type="PANTHER" id="PTHR42852:SF17">
    <property type="entry name" value="THIOREDOXIN-LIKE PROTEIN HI_1115"/>
    <property type="match status" value="1"/>
</dbReference>
<feature type="chain" id="PRO_5032445704" evidence="1">
    <location>
        <begin position="27"/>
        <end position="160"/>
    </location>
</feature>
<dbReference type="PROSITE" id="PS51352">
    <property type="entry name" value="THIOREDOXIN_2"/>
    <property type="match status" value="1"/>
</dbReference>
<dbReference type="Pfam" id="PF08534">
    <property type="entry name" value="Redoxin"/>
    <property type="match status" value="1"/>
</dbReference>
<accession>A0A845BQ58</accession>
<dbReference type="InterPro" id="IPR013740">
    <property type="entry name" value="Redoxin"/>
</dbReference>
<dbReference type="InterPro" id="IPR036249">
    <property type="entry name" value="Thioredoxin-like_sf"/>
</dbReference>
<evidence type="ECO:0000313" key="4">
    <source>
        <dbReference type="Proteomes" id="UP000467214"/>
    </source>
</evidence>
<dbReference type="GO" id="GO:0016491">
    <property type="term" value="F:oxidoreductase activity"/>
    <property type="evidence" value="ECO:0007669"/>
    <property type="project" value="InterPro"/>
</dbReference>
<proteinExistence type="predicted"/>
<dbReference type="AlphaFoldDB" id="A0A845BQ58"/>
<name>A0A845BQ58_9NEIS</name>
<feature type="domain" description="Thioredoxin" evidence="2">
    <location>
        <begin position="21"/>
        <end position="160"/>
    </location>
</feature>
<feature type="signal peptide" evidence="1">
    <location>
        <begin position="1"/>
        <end position="26"/>
    </location>
</feature>
<dbReference type="InterPro" id="IPR050553">
    <property type="entry name" value="Thioredoxin_ResA/DsbE_sf"/>
</dbReference>
<reference evidence="3 4" key="1">
    <citation type="submission" date="2019-12" db="EMBL/GenBank/DDBJ databases">
        <title>Neisseriaceae gen. nov. sp. Genome sequencing and assembly.</title>
        <authorList>
            <person name="Liu Z."/>
            <person name="Li A."/>
        </authorList>
    </citation>
    <scope>NUCLEOTIDE SEQUENCE [LARGE SCALE GENOMIC DNA]</scope>
    <source>
        <strain evidence="3 4">B2N2-7</strain>
    </source>
</reference>
<dbReference type="CDD" id="cd02966">
    <property type="entry name" value="TlpA_like_family"/>
    <property type="match status" value="1"/>
</dbReference>
<dbReference type="EMBL" id="WSSB01000004">
    <property type="protein sequence ID" value="MXR36561.1"/>
    <property type="molecule type" value="Genomic_DNA"/>
</dbReference>
<keyword evidence="4" id="KW-1185">Reference proteome</keyword>
<dbReference type="PANTHER" id="PTHR42852">
    <property type="entry name" value="THIOL:DISULFIDE INTERCHANGE PROTEIN DSBE"/>
    <property type="match status" value="1"/>
</dbReference>
<gene>
    <name evidence="3" type="ORF">GQF02_06210</name>
</gene>
<comment type="caution">
    <text evidence="3">The sequence shown here is derived from an EMBL/GenBank/DDBJ whole genome shotgun (WGS) entry which is preliminary data.</text>
</comment>
<dbReference type="InterPro" id="IPR013766">
    <property type="entry name" value="Thioredoxin_domain"/>
</dbReference>
<sequence>MKKWLAVVLVLVLAGAVAWVAFSRHAAPEVRYTTLSGETLSQADLKGKVVLVNFWATSCPGCIEEMPHMQQMYKEYAAKGFETIAVAMSYDPPNYVKAYADKNTLPFKVVLDADGAIAKAFGDVELTPTTFLIDRDGNIVKRYVGIMNFDEIKQLIVQSL</sequence>
<dbReference type="Proteomes" id="UP000467214">
    <property type="component" value="Unassembled WGS sequence"/>
</dbReference>
<keyword evidence="1" id="KW-0732">Signal</keyword>
<dbReference type="Gene3D" id="3.40.30.10">
    <property type="entry name" value="Glutaredoxin"/>
    <property type="match status" value="1"/>
</dbReference>
<dbReference type="RefSeq" id="WP_124736201.1">
    <property type="nucleotide sequence ID" value="NZ_WSSB01000004.1"/>
</dbReference>
<evidence type="ECO:0000313" key="3">
    <source>
        <dbReference type="EMBL" id="MXR36561.1"/>
    </source>
</evidence>
<dbReference type="SUPFAM" id="SSF52833">
    <property type="entry name" value="Thioredoxin-like"/>
    <property type="match status" value="1"/>
</dbReference>
<organism evidence="3 4">
    <name type="scientific">Craterilacuibacter sinensis</name>
    <dbReference type="NCBI Taxonomy" id="2686017"/>
    <lineage>
        <taxon>Bacteria</taxon>
        <taxon>Pseudomonadati</taxon>
        <taxon>Pseudomonadota</taxon>
        <taxon>Betaproteobacteria</taxon>
        <taxon>Neisseriales</taxon>
        <taxon>Neisseriaceae</taxon>
        <taxon>Craterilacuibacter</taxon>
    </lineage>
</organism>
<evidence type="ECO:0000259" key="2">
    <source>
        <dbReference type="PROSITE" id="PS51352"/>
    </source>
</evidence>